<accession>A0A0F7RXK0</accession>
<dbReference type="AlphaFoldDB" id="A0A0F7RXK0"/>
<name>A0A0F7RXK0_9BASI</name>
<proteinExistence type="predicted"/>
<sequence length="114" mass="13063">MRERRLGSGVQAEARYQQHHLSEHAEHGFALHALFLTFPPSLFPFTAALHAQRQADRIETALTDANRTTKRYMRSPLRIEEPPPPSLRHHHQIRNLPSSLSIRDPSRLNTLTAS</sequence>
<dbReference type="Proteomes" id="UP000242770">
    <property type="component" value="Unassembled WGS sequence"/>
</dbReference>
<feature type="compositionally biased region" description="Polar residues" evidence="1">
    <location>
        <begin position="95"/>
        <end position="114"/>
    </location>
</feature>
<gene>
    <name evidence="2" type="primary">SSCI61300.1</name>
</gene>
<evidence type="ECO:0000256" key="1">
    <source>
        <dbReference type="SAM" id="MobiDB-lite"/>
    </source>
</evidence>
<evidence type="ECO:0000313" key="3">
    <source>
        <dbReference type="Proteomes" id="UP000242770"/>
    </source>
</evidence>
<feature type="region of interest" description="Disordered" evidence="1">
    <location>
        <begin position="60"/>
        <end position="114"/>
    </location>
</feature>
<evidence type="ECO:0000313" key="2">
    <source>
        <dbReference type="EMBL" id="CDS01215.1"/>
    </source>
</evidence>
<reference evidence="3" key="1">
    <citation type="submission" date="2014-06" db="EMBL/GenBank/DDBJ databases">
        <authorList>
            <person name="Berkman P.J."/>
        </authorList>
    </citation>
    <scope>NUCLEOTIDE SEQUENCE [LARGE SCALE GENOMIC DNA]</scope>
</reference>
<protein>
    <submittedName>
        <fullName evidence="2">Uncharacterized protein</fullName>
    </submittedName>
</protein>
<organism evidence="2 3">
    <name type="scientific">Sporisorium scitamineum</name>
    <dbReference type="NCBI Taxonomy" id="49012"/>
    <lineage>
        <taxon>Eukaryota</taxon>
        <taxon>Fungi</taxon>
        <taxon>Dikarya</taxon>
        <taxon>Basidiomycota</taxon>
        <taxon>Ustilaginomycotina</taxon>
        <taxon>Ustilaginomycetes</taxon>
        <taxon>Ustilaginales</taxon>
        <taxon>Ustilaginaceae</taxon>
        <taxon>Sporisorium</taxon>
    </lineage>
</organism>
<keyword evidence="3" id="KW-1185">Reference proteome</keyword>
<dbReference type="EMBL" id="CCFA01003639">
    <property type="protein sequence ID" value="CDS01215.1"/>
    <property type="molecule type" value="Genomic_DNA"/>
</dbReference>